<feature type="compositionally biased region" description="Polar residues" evidence="1">
    <location>
        <begin position="90"/>
        <end position="102"/>
    </location>
</feature>
<accession>A0A6V8MUL4</accession>
<evidence type="ECO:0000256" key="1">
    <source>
        <dbReference type="SAM" id="MobiDB-lite"/>
    </source>
</evidence>
<reference evidence="3" key="1">
    <citation type="submission" date="2020-06" db="EMBL/GenBank/DDBJ databases">
        <title>Draft genomic sequecing of Geomonas sp. Red736.</title>
        <authorList>
            <person name="Itoh H."/>
            <person name="Xu Z.X."/>
            <person name="Ushijima N."/>
            <person name="Masuda Y."/>
            <person name="Shiratori Y."/>
            <person name="Senoo K."/>
        </authorList>
    </citation>
    <scope>NUCLEOTIDE SEQUENCE [LARGE SCALE GENOMIC DNA]</scope>
    <source>
        <strain evidence="3">Red736</strain>
    </source>
</reference>
<organism evidence="2 3">
    <name type="scientific">Geomonas paludis</name>
    <dbReference type="NCBI Taxonomy" id="2740185"/>
    <lineage>
        <taxon>Bacteria</taxon>
        <taxon>Pseudomonadati</taxon>
        <taxon>Thermodesulfobacteriota</taxon>
        <taxon>Desulfuromonadia</taxon>
        <taxon>Geobacterales</taxon>
        <taxon>Geobacteraceae</taxon>
        <taxon>Geomonas</taxon>
    </lineage>
</organism>
<gene>
    <name evidence="2" type="ORF">GMPD_11720</name>
</gene>
<proteinExistence type="predicted"/>
<protein>
    <submittedName>
        <fullName evidence="2">Uncharacterized protein</fullName>
    </submittedName>
</protein>
<sequence>MGIRGRFERPGKGEIEAKEIPQFLCASRLLFTIRQRFGDHRTQQTLPGCGNVYGDLLAIVAGRAFGYRRNGEECQDKQTEKDAEHGRAGPTSSGARPSAQAG</sequence>
<comment type="caution">
    <text evidence="2">The sequence shown here is derived from an EMBL/GenBank/DDBJ whole genome shotgun (WGS) entry which is preliminary data.</text>
</comment>
<evidence type="ECO:0000313" key="3">
    <source>
        <dbReference type="Proteomes" id="UP000568888"/>
    </source>
</evidence>
<feature type="compositionally biased region" description="Basic and acidic residues" evidence="1">
    <location>
        <begin position="71"/>
        <end position="87"/>
    </location>
</feature>
<dbReference type="EMBL" id="BLXY01000002">
    <property type="protein sequence ID" value="GFO63253.1"/>
    <property type="molecule type" value="Genomic_DNA"/>
</dbReference>
<dbReference type="AlphaFoldDB" id="A0A6V8MUL4"/>
<evidence type="ECO:0000313" key="2">
    <source>
        <dbReference type="EMBL" id="GFO63253.1"/>
    </source>
</evidence>
<dbReference type="Proteomes" id="UP000568888">
    <property type="component" value="Unassembled WGS sequence"/>
</dbReference>
<name>A0A6V8MUL4_9BACT</name>
<feature type="region of interest" description="Disordered" evidence="1">
    <location>
        <begin position="71"/>
        <end position="102"/>
    </location>
</feature>